<feature type="region of interest" description="Disordered" evidence="1">
    <location>
        <begin position="1"/>
        <end position="32"/>
    </location>
</feature>
<reference evidence="3" key="1">
    <citation type="journal article" date="2012" name="Nat. Genet.">
        <title>Whole-genome sequence of Schistosoma haematobium.</title>
        <authorList>
            <person name="Young N.D."/>
            <person name="Jex A.R."/>
            <person name="Li B."/>
            <person name="Liu S."/>
            <person name="Yang L."/>
            <person name="Xiong Z."/>
            <person name="Li Y."/>
            <person name="Cantacessi C."/>
            <person name="Hall R.S."/>
            <person name="Xu X."/>
            <person name="Chen F."/>
            <person name="Wu X."/>
            <person name="Zerlotini A."/>
            <person name="Oliveira G."/>
            <person name="Hofmann A."/>
            <person name="Zhang G."/>
            <person name="Fang X."/>
            <person name="Kang Y."/>
            <person name="Campbell B.E."/>
            <person name="Loukas A."/>
            <person name="Ranganathan S."/>
            <person name="Rollinson D."/>
            <person name="Rinaldi G."/>
            <person name="Brindley P.J."/>
            <person name="Yang H."/>
            <person name="Wang J."/>
            <person name="Wang J."/>
            <person name="Gasser R.B."/>
        </authorList>
    </citation>
    <scope>NUCLEOTIDE SEQUENCE [LARGE SCALE GENOMIC DNA]</scope>
</reference>
<evidence type="ECO:0000259" key="2">
    <source>
        <dbReference type="PROSITE" id="PS50006"/>
    </source>
</evidence>
<evidence type="ECO:0000256" key="1">
    <source>
        <dbReference type="SAM" id="MobiDB-lite"/>
    </source>
</evidence>
<gene>
    <name evidence="3" type="ORF">MS3_09720</name>
</gene>
<organism evidence="3">
    <name type="scientific">Schistosoma haematobium</name>
    <name type="common">Blood fluke</name>
    <dbReference type="NCBI Taxonomy" id="6185"/>
    <lineage>
        <taxon>Eukaryota</taxon>
        <taxon>Metazoa</taxon>
        <taxon>Spiralia</taxon>
        <taxon>Lophotrochozoa</taxon>
        <taxon>Platyhelminthes</taxon>
        <taxon>Trematoda</taxon>
        <taxon>Digenea</taxon>
        <taxon>Strigeidida</taxon>
        <taxon>Schistosomatoidea</taxon>
        <taxon>Schistosomatidae</taxon>
        <taxon>Schistosoma</taxon>
    </lineage>
</organism>
<dbReference type="Pfam" id="PF00498">
    <property type="entry name" value="FHA"/>
    <property type="match status" value="1"/>
</dbReference>
<feature type="compositionally biased region" description="Polar residues" evidence="1">
    <location>
        <begin position="1"/>
        <end position="21"/>
    </location>
</feature>
<evidence type="ECO:0000313" key="3">
    <source>
        <dbReference type="EMBL" id="KGB41218.1"/>
    </source>
</evidence>
<dbReference type="PANTHER" id="PTHR23308">
    <property type="entry name" value="NUCLEAR INHIBITOR OF PROTEIN PHOSPHATASE-1"/>
    <property type="match status" value="1"/>
</dbReference>
<accession>A0A095CEL2</accession>
<dbReference type="EMBL" id="KL251768">
    <property type="protein sequence ID" value="KGB41218.1"/>
    <property type="molecule type" value="Genomic_DNA"/>
</dbReference>
<dbReference type="SUPFAM" id="SSF49879">
    <property type="entry name" value="SMAD/FHA domain"/>
    <property type="match status" value="1"/>
</dbReference>
<dbReference type="AlphaFoldDB" id="A0A095CEL2"/>
<dbReference type="SMART" id="SM00240">
    <property type="entry name" value="FHA"/>
    <property type="match status" value="1"/>
</dbReference>
<feature type="domain" description="FHA" evidence="2">
    <location>
        <begin position="135"/>
        <end position="210"/>
    </location>
</feature>
<protein>
    <submittedName>
        <fullName evidence="3">Kanadaptin</fullName>
    </submittedName>
</protein>
<dbReference type="Gene3D" id="2.60.200.20">
    <property type="match status" value="1"/>
</dbReference>
<sequence>MEVDISNNPLHETNMDTTSEWESAIPKDDEKHKNQIVSTEELVTTTCSDDSAPLERETCTDSESISIDVKKLDENTSTTPNIYCPPSWALNCPPSLDYKLEVIKNGLQLSESTVYLSSPSDTNLQSSCDDGLSYCLFGRQPQSYYTQSNNMNGQCSVLAHPSISRLHAVLQYGKPPHAVGHVSENEKDTTGWYLKDLESTHGTFVNKVSCEIQIF</sequence>
<dbReference type="InterPro" id="IPR050923">
    <property type="entry name" value="Cell_Proc_Reg/RNA_Proc"/>
</dbReference>
<dbReference type="InterPro" id="IPR008984">
    <property type="entry name" value="SMAD_FHA_dom_sf"/>
</dbReference>
<name>A0A095CEL2_SCHHA</name>
<proteinExistence type="predicted"/>
<dbReference type="InterPro" id="IPR000253">
    <property type="entry name" value="FHA_dom"/>
</dbReference>
<dbReference type="PROSITE" id="PS50006">
    <property type="entry name" value="FHA_DOMAIN"/>
    <property type="match status" value="1"/>
</dbReference>